<keyword evidence="4" id="KW-1185">Reference proteome</keyword>
<dbReference type="PANTHER" id="PTHR46825">
    <property type="entry name" value="D-ALANYL-D-ALANINE-CARBOXYPEPTIDASE/ENDOPEPTIDASE AMPH"/>
    <property type="match status" value="1"/>
</dbReference>
<feature type="signal peptide" evidence="1">
    <location>
        <begin position="1"/>
        <end position="46"/>
    </location>
</feature>
<keyword evidence="3" id="KW-0378">Hydrolase</keyword>
<name>A0A4T3EY06_9SPHN</name>
<dbReference type="Pfam" id="PF00144">
    <property type="entry name" value="Beta-lactamase"/>
    <property type="match status" value="1"/>
</dbReference>
<evidence type="ECO:0000259" key="2">
    <source>
        <dbReference type="Pfam" id="PF00144"/>
    </source>
</evidence>
<organism evidence="3 4">
    <name type="scientific">Alteraurantiacibacter aquimixticola</name>
    <dbReference type="NCBI Taxonomy" id="2489173"/>
    <lineage>
        <taxon>Bacteria</taxon>
        <taxon>Pseudomonadati</taxon>
        <taxon>Pseudomonadota</taxon>
        <taxon>Alphaproteobacteria</taxon>
        <taxon>Sphingomonadales</taxon>
        <taxon>Erythrobacteraceae</taxon>
        <taxon>Alteraurantiacibacter</taxon>
    </lineage>
</organism>
<sequence>MTGGGARHIFASEFEKRSGRYALHHPRLVTCLALAFGLAAPMPAAAQETPMDQLERRLTEEFQRQFVGYSIAIARHGRVRRTLVSGLARRDADGRRDWAPRTRANVASVSKSITAIAVLQLLEANGLTIEEPIAPYLPSAWVRGRGFREGQSVTFRQLLTHTSGMGQRFDRLKDNGNEEPWGNDWDGLKFAVEQGVAQRFLEPGRYAEENYSYKNSNYALFRIIVPRLWRMSQGLDGSDVRKGNHGALFSLYVGEHIFQPSGVEQASCVEPATARHAYGYDWTDPTGAGSRFNGIQENCGAHAGWRLSASHLARIAGRVDCNSANNWPLERRLLSQGACFARTVRRLGWDDASNGVTDRTRNRYWHGGDMLSPKQPPRRAIHSCMVVLPDGFSVGAIANSDSRDGETVCGKILDAAEFL</sequence>
<reference evidence="3 4" key="1">
    <citation type="submission" date="2019-04" db="EMBL/GenBank/DDBJ databases">
        <title>Altererythrobacter aquimixticola sp. nov., isolated from sediment of junction between the ocean and a freshwater spring.</title>
        <authorList>
            <person name="Yoon J.-H."/>
        </authorList>
    </citation>
    <scope>NUCLEOTIDE SEQUENCE [LARGE SCALE GENOMIC DNA]</scope>
    <source>
        <strain evidence="3 4">SSKS-13</strain>
    </source>
</reference>
<dbReference type="InterPro" id="IPR001466">
    <property type="entry name" value="Beta-lactam-related"/>
</dbReference>
<dbReference type="Proteomes" id="UP000309389">
    <property type="component" value="Unassembled WGS sequence"/>
</dbReference>
<evidence type="ECO:0000313" key="4">
    <source>
        <dbReference type="Proteomes" id="UP000309389"/>
    </source>
</evidence>
<keyword evidence="1" id="KW-0732">Signal</keyword>
<dbReference type="AlphaFoldDB" id="A0A4T3EY06"/>
<dbReference type="EMBL" id="SSHH01000003">
    <property type="protein sequence ID" value="TIX49476.1"/>
    <property type="molecule type" value="Genomic_DNA"/>
</dbReference>
<feature type="chain" id="PRO_5020672232" evidence="1">
    <location>
        <begin position="47"/>
        <end position="419"/>
    </location>
</feature>
<proteinExistence type="predicted"/>
<dbReference type="Gene3D" id="3.40.710.10">
    <property type="entry name" value="DD-peptidase/beta-lactamase superfamily"/>
    <property type="match status" value="1"/>
</dbReference>
<protein>
    <submittedName>
        <fullName evidence="3">Class A beta-lactamase-related serine hydrolase</fullName>
    </submittedName>
</protein>
<dbReference type="InterPro" id="IPR012338">
    <property type="entry name" value="Beta-lactam/transpept-like"/>
</dbReference>
<evidence type="ECO:0000313" key="3">
    <source>
        <dbReference type="EMBL" id="TIX49476.1"/>
    </source>
</evidence>
<dbReference type="SUPFAM" id="SSF56601">
    <property type="entry name" value="beta-lactamase/transpeptidase-like"/>
    <property type="match status" value="1"/>
</dbReference>
<dbReference type="InterPro" id="IPR050491">
    <property type="entry name" value="AmpC-like"/>
</dbReference>
<gene>
    <name evidence="3" type="ORF">E5222_11535</name>
</gene>
<comment type="caution">
    <text evidence="3">The sequence shown here is derived from an EMBL/GenBank/DDBJ whole genome shotgun (WGS) entry which is preliminary data.</text>
</comment>
<dbReference type="OrthoDB" id="5705574at2"/>
<evidence type="ECO:0000256" key="1">
    <source>
        <dbReference type="SAM" id="SignalP"/>
    </source>
</evidence>
<feature type="domain" description="Beta-lactamase-related" evidence="2">
    <location>
        <begin position="52"/>
        <end position="359"/>
    </location>
</feature>
<dbReference type="PANTHER" id="PTHR46825:SF9">
    <property type="entry name" value="BETA-LACTAMASE-RELATED DOMAIN-CONTAINING PROTEIN"/>
    <property type="match status" value="1"/>
</dbReference>
<dbReference type="GO" id="GO:0016787">
    <property type="term" value="F:hydrolase activity"/>
    <property type="evidence" value="ECO:0007669"/>
    <property type="project" value="UniProtKB-KW"/>
</dbReference>
<accession>A0A4T3EY06</accession>